<keyword evidence="2" id="KW-1185">Reference proteome</keyword>
<gene>
    <name evidence="1" type="ORF">SCLCIDRAFT_1217786</name>
</gene>
<protein>
    <submittedName>
        <fullName evidence="1">Uncharacterized protein</fullName>
    </submittedName>
</protein>
<proteinExistence type="predicted"/>
<dbReference type="HOGENOM" id="CLU_2832693_0_0_1"/>
<reference evidence="2" key="2">
    <citation type="submission" date="2015-01" db="EMBL/GenBank/DDBJ databases">
        <title>Evolutionary Origins and Diversification of the Mycorrhizal Mutualists.</title>
        <authorList>
            <consortium name="DOE Joint Genome Institute"/>
            <consortium name="Mycorrhizal Genomics Consortium"/>
            <person name="Kohler A."/>
            <person name="Kuo A."/>
            <person name="Nagy L.G."/>
            <person name="Floudas D."/>
            <person name="Copeland A."/>
            <person name="Barry K.W."/>
            <person name="Cichocki N."/>
            <person name="Veneault-Fourrey C."/>
            <person name="LaButti K."/>
            <person name="Lindquist E.A."/>
            <person name="Lipzen A."/>
            <person name="Lundell T."/>
            <person name="Morin E."/>
            <person name="Murat C."/>
            <person name="Riley R."/>
            <person name="Ohm R."/>
            <person name="Sun H."/>
            <person name="Tunlid A."/>
            <person name="Henrissat B."/>
            <person name="Grigoriev I.V."/>
            <person name="Hibbett D.S."/>
            <person name="Martin F."/>
        </authorList>
    </citation>
    <scope>NUCLEOTIDE SEQUENCE [LARGE SCALE GENOMIC DNA]</scope>
    <source>
        <strain evidence="2">Foug A</strain>
    </source>
</reference>
<evidence type="ECO:0000313" key="2">
    <source>
        <dbReference type="Proteomes" id="UP000053989"/>
    </source>
</evidence>
<evidence type="ECO:0000313" key="1">
    <source>
        <dbReference type="EMBL" id="KIM59430.1"/>
    </source>
</evidence>
<dbReference type="EMBL" id="KN822074">
    <property type="protein sequence ID" value="KIM59430.1"/>
    <property type="molecule type" value="Genomic_DNA"/>
</dbReference>
<sequence length="66" mass="7056">MPLRNVNAIAGISFHSSYFQEASDTASNQNSSIRDVVYVRTVACCINSRCCFMAGGATALPVTQPL</sequence>
<reference evidence="1 2" key="1">
    <citation type="submission" date="2014-04" db="EMBL/GenBank/DDBJ databases">
        <authorList>
            <consortium name="DOE Joint Genome Institute"/>
            <person name="Kuo A."/>
            <person name="Kohler A."/>
            <person name="Nagy L.G."/>
            <person name="Floudas D."/>
            <person name="Copeland A."/>
            <person name="Barry K.W."/>
            <person name="Cichocki N."/>
            <person name="Veneault-Fourrey C."/>
            <person name="LaButti K."/>
            <person name="Lindquist E.A."/>
            <person name="Lipzen A."/>
            <person name="Lundell T."/>
            <person name="Morin E."/>
            <person name="Murat C."/>
            <person name="Sun H."/>
            <person name="Tunlid A."/>
            <person name="Henrissat B."/>
            <person name="Grigoriev I.V."/>
            <person name="Hibbett D.S."/>
            <person name="Martin F."/>
            <person name="Nordberg H.P."/>
            <person name="Cantor M.N."/>
            <person name="Hua S.X."/>
        </authorList>
    </citation>
    <scope>NUCLEOTIDE SEQUENCE [LARGE SCALE GENOMIC DNA]</scope>
    <source>
        <strain evidence="1 2">Foug A</strain>
    </source>
</reference>
<dbReference type="Proteomes" id="UP000053989">
    <property type="component" value="Unassembled WGS sequence"/>
</dbReference>
<name>A0A0C3DFD8_9AGAM</name>
<organism evidence="1 2">
    <name type="scientific">Scleroderma citrinum Foug A</name>
    <dbReference type="NCBI Taxonomy" id="1036808"/>
    <lineage>
        <taxon>Eukaryota</taxon>
        <taxon>Fungi</taxon>
        <taxon>Dikarya</taxon>
        <taxon>Basidiomycota</taxon>
        <taxon>Agaricomycotina</taxon>
        <taxon>Agaricomycetes</taxon>
        <taxon>Agaricomycetidae</taxon>
        <taxon>Boletales</taxon>
        <taxon>Sclerodermatineae</taxon>
        <taxon>Sclerodermataceae</taxon>
        <taxon>Scleroderma</taxon>
    </lineage>
</organism>
<dbReference type="AlphaFoldDB" id="A0A0C3DFD8"/>
<dbReference type="InParanoid" id="A0A0C3DFD8"/>
<accession>A0A0C3DFD8</accession>